<dbReference type="InterPro" id="IPR003846">
    <property type="entry name" value="SelO"/>
</dbReference>
<keyword evidence="4" id="KW-0548">Nucleotidyltransferase</keyword>
<dbReference type="EMBL" id="CAXAMN010016191">
    <property type="protein sequence ID" value="CAK9047518.1"/>
    <property type="molecule type" value="Genomic_DNA"/>
</dbReference>
<dbReference type="PANTHER" id="PTHR12153:SF15">
    <property type="entry name" value="PROTEIN ADENYLYLTRANSFERASE SELO, MITOCHONDRIAL"/>
    <property type="match status" value="1"/>
</dbReference>
<evidence type="ECO:0000256" key="7">
    <source>
        <dbReference type="ARBA" id="ARBA00022840"/>
    </source>
</evidence>
<dbReference type="Proteomes" id="UP001642484">
    <property type="component" value="Unassembled WGS sequence"/>
</dbReference>
<keyword evidence="8" id="KW-0460">Magnesium</keyword>
<evidence type="ECO:0000256" key="2">
    <source>
        <dbReference type="ARBA" id="ARBA00009747"/>
    </source>
</evidence>
<evidence type="ECO:0000256" key="5">
    <source>
        <dbReference type="ARBA" id="ARBA00022723"/>
    </source>
</evidence>
<keyword evidence="7" id="KW-0067">ATP-binding</keyword>
<evidence type="ECO:0000256" key="1">
    <source>
        <dbReference type="ARBA" id="ARBA00001946"/>
    </source>
</evidence>
<name>A0ABP0M7R9_9DINO</name>
<evidence type="ECO:0000313" key="11">
    <source>
        <dbReference type="EMBL" id="CAK9047518.1"/>
    </source>
</evidence>
<keyword evidence="6" id="KW-0547">Nucleotide-binding</keyword>
<evidence type="ECO:0000256" key="6">
    <source>
        <dbReference type="ARBA" id="ARBA00022741"/>
    </source>
</evidence>
<evidence type="ECO:0000256" key="10">
    <source>
        <dbReference type="SAM" id="SignalP"/>
    </source>
</evidence>
<evidence type="ECO:0000256" key="8">
    <source>
        <dbReference type="ARBA" id="ARBA00022842"/>
    </source>
</evidence>
<evidence type="ECO:0000256" key="9">
    <source>
        <dbReference type="ARBA" id="ARBA00031547"/>
    </source>
</evidence>
<feature type="signal peptide" evidence="10">
    <location>
        <begin position="1"/>
        <end position="24"/>
    </location>
</feature>
<keyword evidence="3" id="KW-0808">Transferase</keyword>
<sequence length="707" mass="77326">MFHPWPWRLLWLAVVVTHAQFTACVPGRYGRQCEHLCTCADYEECEDGPTGSGECSCMAGEEARCGLPSPPEGATAGVGLGTVDALVFQNLTLQALPLDPETARRSRQVFNASVSLTRPQPFRGSARLALLNPEVARRLGLAPELVDEAIFAELLSGKLPLPSTVQPFAHAYGGHQFGSWSGQLGDGRAMSLGHVLGFAPDQHIAEDSVRWWPWELSLKGAGKTPYSRGGDGRAALANAAREFFAPIFLESNGIPSCGTLAVLGSDAEEDRLARDEWYTGEMSLKKPGITLRAMPSFLRFGSAQLAAKRQGVPGLVRLARYALAVLARMESHDEASSYLERLRPLPDALRQQCFFGRAVSPSCAERASEATGQEVLRCLLERMVHRTSALVAAWMAVGFAHGVMNTDNLSLLGVTVDLNVYGFLSKYDPGWAPNHIDDTARYAFGAQPEIAKWNLERLSDALTGTPFLVDREPDATSWAEPGEWLDLKRAQRELQHFDELFERCYVVRMELRLGLLASGRPCGTDRGPGCVVKKWTTWLEQTGADYPRASRLLAELLAPSAARPPAESLRESFAEAVGANSTAGLEEFLQELQALRPDPDALRAAVPRLSLRSHVLMEAAKLVELKKQGSKVRDFLRALQQLLQHPFGEIEGIAAMSSVVDDPKAFWKGTDLTAEETEVDLRPSLQGRLHALPPESLKQLRTSCGAQ</sequence>
<comment type="similarity">
    <text evidence="2">Belongs to the SELO family.</text>
</comment>
<accession>A0ABP0M7R9</accession>
<gene>
    <name evidence="11" type="ORF">CCMP2556_LOCUS24574</name>
</gene>
<dbReference type="PANTHER" id="PTHR12153">
    <property type="entry name" value="SELENOPROTEIN O"/>
    <property type="match status" value="1"/>
</dbReference>
<evidence type="ECO:0000256" key="3">
    <source>
        <dbReference type="ARBA" id="ARBA00022679"/>
    </source>
</evidence>
<organism evidence="11 12">
    <name type="scientific">Durusdinium trenchii</name>
    <dbReference type="NCBI Taxonomy" id="1381693"/>
    <lineage>
        <taxon>Eukaryota</taxon>
        <taxon>Sar</taxon>
        <taxon>Alveolata</taxon>
        <taxon>Dinophyceae</taxon>
        <taxon>Suessiales</taxon>
        <taxon>Symbiodiniaceae</taxon>
        <taxon>Durusdinium</taxon>
    </lineage>
</organism>
<evidence type="ECO:0000313" key="12">
    <source>
        <dbReference type="Proteomes" id="UP001642484"/>
    </source>
</evidence>
<reference evidence="11 12" key="1">
    <citation type="submission" date="2024-02" db="EMBL/GenBank/DDBJ databases">
        <authorList>
            <person name="Chen Y."/>
            <person name="Shah S."/>
            <person name="Dougan E. K."/>
            <person name="Thang M."/>
            <person name="Chan C."/>
        </authorList>
    </citation>
    <scope>NUCLEOTIDE SEQUENCE [LARGE SCALE GENOMIC DNA]</scope>
</reference>
<feature type="chain" id="PRO_5045312233" description="Selenoprotein O" evidence="10">
    <location>
        <begin position="25"/>
        <end position="707"/>
    </location>
</feature>
<keyword evidence="12" id="KW-1185">Reference proteome</keyword>
<keyword evidence="10" id="KW-0732">Signal</keyword>
<dbReference type="Pfam" id="PF02696">
    <property type="entry name" value="SelO"/>
    <property type="match status" value="1"/>
</dbReference>
<comment type="caution">
    <text evidence="11">The sequence shown here is derived from an EMBL/GenBank/DDBJ whole genome shotgun (WGS) entry which is preliminary data.</text>
</comment>
<proteinExistence type="inferred from homology"/>
<evidence type="ECO:0000256" key="4">
    <source>
        <dbReference type="ARBA" id="ARBA00022695"/>
    </source>
</evidence>
<comment type="cofactor">
    <cofactor evidence="1">
        <name>Mg(2+)</name>
        <dbReference type="ChEBI" id="CHEBI:18420"/>
    </cofactor>
</comment>
<keyword evidence="5" id="KW-0479">Metal-binding</keyword>
<protein>
    <recommendedName>
        <fullName evidence="9">Selenoprotein O</fullName>
    </recommendedName>
</protein>